<dbReference type="AlphaFoldDB" id="A0A7Y4H7M5"/>
<gene>
    <name evidence="3" type="ORF">HCN50_18470</name>
</gene>
<keyword evidence="4" id="KW-1185">Reference proteome</keyword>
<keyword evidence="2" id="KW-0732">Signal</keyword>
<dbReference type="Proteomes" id="UP000528734">
    <property type="component" value="Unassembled WGS sequence"/>
</dbReference>
<evidence type="ECO:0000313" key="3">
    <source>
        <dbReference type="EMBL" id="NOJ48207.1"/>
    </source>
</evidence>
<evidence type="ECO:0000256" key="1">
    <source>
        <dbReference type="SAM" id="MobiDB-lite"/>
    </source>
</evidence>
<protein>
    <recommendedName>
        <fullName evidence="5">DUF2946 domain-containing protein</fullName>
    </recommendedName>
</protein>
<feature type="signal peptide" evidence="2">
    <location>
        <begin position="1"/>
        <end position="22"/>
    </location>
</feature>
<feature type="region of interest" description="Disordered" evidence="1">
    <location>
        <begin position="101"/>
        <end position="123"/>
    </location>
</feature>
<feature type="chain" id="PRO_5030704563" description="DUF2946 domain-containing protein" evidence="2">
    <location>
        <begin position="23"/>
        <end position="123"/>
    </location>
</feature>
<accession>A0A7Y4H7M5</accession>
<proteinExistence type="predicted"/>
<evidence type="ECO:0000313" key="4">
    <source>
        <dbReference type="Proteomes" id="UP000528734"/>
    </source>
</evidence>
<dbReference type="EMBL" id="JAAVLW010000005">
    <property type="protein sequence ID" value="NOJ48207.1"/>
    <property type="molecule type" value="Genomic_DNA"/>
</dbReference>
<organism evidence="3 4">
    <name type="scientific">Bradyrhizobium archetypum</name>
    <dbReference type="NCBI Taxonomy" id="2721160"/>
    <lineage>
        <taxon>Bacteria</taxon>
        <taxon>Pseudomonadati</taxon>
        <taxon>Pseudomonadota</taxon>
        <taxon>Alphaproteobacteria</taxon>
        <taxon>Hyphomicrobiales</taxon>
        <taxon>Nitrobacteraceae</taxon>
        <taxon>Bradyrhizobium</taxon>
    </lineage>
</organism>
<evidence type="ECO:0000256" key="2">
    <source>
        <dbReference type="SAM" id="SignalP"/>
    </source>
</evidence>
<comment type="caution">
    <text evidence="3">The sequence shown here is derived from an EMBL/GenBank/DDBJ whole genome shotgun (WGS) entry which is preliminary data.</text>
</comment>
<evidence type="ECO:0008006" key="5">
    <source>
        <dbReference type="Google" id="ProtNLM"/>
    </source>
</evidence>
<name>A0A7Y4H7M5_9BRAD</name>
<reference evidence="3 4" key="1">
    <citation type="submission" date="2020-03" db="EMBL/GenBank/DDBJ databases">
        <title>Bradyrhizobium diversity isolated from nodules of Muelleranthus trifoliolatus.</title>
        <authorList>
            <person name="Klepa M."/>
            <person name="Helene L."/>
            <person name="Hungria M."/>
        </authorList>
    </citation>
    <scope>NUCLEOTIDE SEQUENCE [LARGE SCALE GENOMIC DNA]</scope>
    <source>
        <strain evidence="3 4">WSM 1744</strain>
    </source>
</reference>
<sequence length="123" mass="12669">MKRSIHLCRLIAVFLIAGLVFAPLAARANVDSAASTAMASLADEAAFAAADMPCCPEKSSPVDCADCPLMALCVSATLQAPMPASVVEIQPVTLRTFPGSDPEVESVGYSPPPKPPRSLVVSA</sequence>